<proteinExistence type="predicted"/>
<dbReference type="InterPro" id="IPR011701">
    <property type="entry name" value="MFS"/>
</dbReference>
<feature type="transmembrane region" description="Helical" evidence="6">
    <location>
        <begin position="275"/>
        <end position="294"/>
    </location>
</feature>
<feature type="transmembrane region" description="Helical" evidence="6">
    <location>
        <begin position="207"/>
        <end position="226"/>
    </location>
</feature>
<organism evidence="8 9">
    <name type="scientific">Sorlinia euscelidii</name>
    <dbReference type="NCBI Taxonomy" id="3081148"/>
    <lineage>
        <taxon>Bacteria</taxon>
        <taxon>Pseudomonadati</taxon>
        <taxon>Pseudomonadota</taxon>
        <taxon>Alphaproteobacteria</taxon>
        <taxon>Acetobacterales</taxon>
        <taxon>Acetobacteraceae</taxon>
        <taxon>Sorlinia</taxon>
    </lineage>
</organism>
<evidence type="ECO:0000256" key="6">
    <source>
        <dbReference type="SAM" id="Phobius"/>
    </source>
</evidence>
<keyword evidence="3 6" id="KW-0812">Transmembrane</keyword>
<dbReference type="SUPFAM" id="SSF103473">
    <property type="entry name" value="MFS general substrate transporter"/>
    <property type="match status" value="1"/>
</dbReference>
<feature type="transmembrane region" description="Helical" evidence="6">
    <location>
        <begin position="166"/>
        <end position="187"/>
    </location>
</feature>
<dbReference type="PROSITE" id="PS50850">
    <property type="entry name" value="MFS"/>
    <property type="match status" value="1"/>
</dbReference>
<evidence type="ECO:0000313" key="8">
    <source>
        <dbReference type="EMBL" id="MEE8657947.1"/>
    </source>
</evidence>
<feature type="transmembrane region" description="Helical" evidence="6">
    <location>
        <begin position="364"/>
        <end position="383"/>
    </location>
</feature>
<dbReference type="CDD" id="cd17324">
    <property type="entry name" value="MFS_NepI_like"/>
    <property type="match status" value="1"/>
</dbReference>
<dbReference type="PANTHER" id="PTHR43124">
    <property type="entry name" value="PURINE EFFLUX PUMP PBUE"/>
    <property type="match status" value="1"/>
</dbReference>
<evidence type="ECO:0000256" key="2">
    <source>
        <dbReference type="ARBA" id="ARBA00022475"/>
    </source>
</evidence>
<keyword evidence="9" id="KW-1185">Reference proteome</keyword>
<feature type="transmembrane region" description="Helical" evidence="6">
    <location>
        <begin position="12"/>
        <end position="30"/>
    </location>
</feature>
<dbReference type="Pfam" id="PF07690">
    <property type="entry name" value="MFS_1"/>
    <property type="match status" value="1"/>
</dbReference>
<evidence type="ECO:0000256" key="4">
    <source>
        <dbReference type="ARBA" id="ARBA00022989"/>
    </source>
</evidence>
<reference evidence="8 9" key="1">
    <citation type="submission" date="2023-10" db="EMBL/GenBank/DDBJ databases">
        <title>Sorlinia euscelidii gen. nov., sp. nov., an acetic acid bacteria isolated from the gut of Euscelidius variegatus emitter.</title>
        <authorList>
            <person name="Michoud G."/>
            <person name="Marasco R."/>
            <person name="Seferji K."/>
            <person name="Gonella E."/>
            <person name="Garuglieri E."/>
            <person name="Alma A."/>
            <person name="Mapelli F."/>
            <person name="Borin S."/>
            <person name="Daffonchio D."/>
            <person name="Crotti E."/>
        </authorList>
    </citation>
    <scope>NUCLEOTIDE SEQUENCE [LARGE SCALE GENOMIC DNA]</scope>
    <source>
        <strain evidence="8 9">EV16P</strain>
    </source>
</reference>
<accession>A0ABU7TZJ7</accession>
<dbReference type="InterPro" id="IPR020846">
    <property type="entry name" value="MFS_dom"/>
</dbReference>
<keyword evidence="5 6" id="KW-0472">Membrane</keyword>
<feature type="transmembrane region" description="Helical" evidence="6">
    <location>
        <begin position="300"/>
        <end position="321"/>
    </location>
</feature>
<dbReference type="InterPro" id="IPR050189">
    <property type="entry name" value="MFS_Efflux_Transporters"/>
</dbReference>
<dbReference type="Proteomes" id="UP001312908">
    <property type="component" value="Unassembled WGS sequence"/>
</dbReference>
<evidence type="ECO:0000256" key="1">
    <source>
        <dbReference type="ARBA" id="ARBA00004651"/>
    </source>
</evidence>
<dbReference type="InterPro" id="IPR036259">
    <property type="entry name" value="MFS_trans_sf"/>
</dbReference>
<evidence type="ECO:0000256" key="3">
    <source>
        <dbReference type="ARBA" id="ARBA00022692"/>
    </source>
</evidence>
<protein>
    <submittedName>
        <fullName evidence="8">MFS domain-containing protein</fullName>
    </submittedName>
</protein>
<dbReference type="RefSeq" id="WP_394818908.1">
    <property type="nucleotide sequence ID" value="NZ_JAWJZY010000001.1"/>
</dbReference>
<feature type="transmembrane region" description="Helical" evidence="6">
    <location>
        <begin position="140"/>
        <end position="160"/>
    </location>
</feature>
<dbReference type="PANTHER" id="PTHR43124:SF3">
    <property type="entry name" value="CHLORAMPHENICOL EFFLUX PUMP RV0191"/>
    <property type="match status" value="1"/>
</dbReference>
<comment type="subcellular location">
    <subcellularLocation>
        <location evidence="1">Cell membrane</location>
        <topology evidence="1">Multi-pass membrane protein</topology>
    </subcellularLocation>
</comment>
<feature type="transmembrane region" description="Helical" evidence="6">
    <location>
        <begin position="109"/>
        <end position="128"/>
    </location>
</feature>
<sequence>MSTLLTLPRDTLPVGELIALAMAGFLAIITETMPAGLMPMIASDLDISNAMTGQMVTIYAFGSTIAALPLTALTQGFRRKPLLLLGIIGFLAMNTITAITHHFGLILSARFLAGLCAGLVWGLQAGYAKRLVTSRLQGRALAIAMAGAPLAFSIGTPTGVAVGNLIGWREAFLFISGVAFLLALWVAHRLPDLAGQCADKRLSPLRVLKIPGIITVLSLTMAWVGAHNILYTYVAPFTAMSGLQTHVSALLLLFGVSSLAGVWLAGVLTEKPLKTVILLALSTFLLMTVAVSLFTQHPYVIVAMMVLWGLSYGGAGTLIQLASASVAGEGIDLASAMISTVWNSAITLAGLLGGMALTHGGPKAISLSMIPIICAGIMIVLRARTGAFAPRRVEAR</sequence>
<dbReference type="Gene3D" id="1.20.1250.20">
    <property type="entry name" value="MFS general substrate transporter like domains"/>
    <property type="match status" value="1"/>
</dbReference>
<feature type="transmembrane region" description="Helical" evidence="6">
    <location>
        <begin position="246"/>
        <end position="268"/>
    </location>
</feature>
<feature type="transmembrane region" description="Helical" evidence="6">
    <location>
        <begin position="333"/>
        <end position="358"/>
    </location>
</feature>
<keyword evidence="4 6" id="KW-1133">Transmembrane helix</keyword>
<feature type="domain" description="Major facilitator superfamily (MFS) profile" evidence="7">
    <location>
        <begin position="16"/>
        <end position="393"/>
    </location>
</feature>
<evidence type="ECO:0000313" key="9">
    <source>
        <dbReference type="Proteomes" id="UP001312908"/>
    </source>
</evidence>
<keyword evidence="2" id="KW-1003">Cell membrane</keyword>
<feature type="transmembrane region" description="Helical" evidence="6">
    <location>
        <begin position="82"/>
        <end position="103"/>
    </location>
</feature>
<feature type="transmembrane region" description="Helical" evidence="6">
    <location>
        <begin position="50"/>
        <end position="70"/>
    </location>
</feature>
<dbReference type="EMBL" id="JAWJZY010000001">
    <property type="protein sequence ID" value="MEE8657947.1"/>
    <property type="molecule type" value="Genomic_DNA"/>
</dbReference>
<gene>
    <name evidence="8" type="ORF">DOFOFD_02825</name>
</gene>
<evidence type="ECO:0000256" key="5">
    <source>
        <dbReference type="ARBA" id="ARBA00023136"/>
    </source>
</evidence>
<evidence type="ECO:0000259" key="7">
    <source>
        <dbReference type="PROSITE" id="PS50850"/>
    </source>
</evidence>
<name>A0ABU7TZJ7_9PROT</name>
<comment type="caution">
    <text evidence="8">The sequence shown here is derived from an EMBL/GenBank/DDBJ whole genome shotgun (WGS) entry which is preliminary data.</text>
</comment>